<organism evidence="4 5">
    <name type="scientific">Methylobacterium cerastii</name>
    <dbReference type="NCBI Taxonomy" id="932741"/>
    <lineage>
        <taxon>Bacteria</taxon>
        <taxon>Pseudomonadati</taxon>
        <taxon>Pseudomonadota</taxon>
        <taxon>Alphaproteobacteria</taxon>
        <taxon>Hyphomicrobiales</taxon>
        <taxon>Methylobacteriaceae</taxon>
        <taxon>Methylobacterium</taxon>
    </lineage>
</organism>
<evidence type="ECO:0000256" key="1">
    <source>
        <dbReference type="ARBA" id="ARBA00023002"/>
    </source>
</evidence>
<gene>
    <name evidence="4" type="primary">ghrA</name>
    <name evidence="4" type="ORF">AFCDBAGC_0600</name>
</gene>
<evidence type="ECO:0000256" key="2">
    <source>
        <dbReference type="ARBA" id="ARBA00023027"/>
    </source>
</evidence>
<dbReference type="PANTHER" id="PTHR43333:SF1">
    <property type="entry name" value="D-ISOMER SPECIFIC 2-HYDROXYACID DEHYDROGENASE NAD-BINDING DOMAIN-CONTAINING PROTEIN"/>
    <property type="match status" value="1"/>
</dbReference>
<keyword evidence="5" id="KW-1185">Reference proteome</keyword>
<dbReference type="EMBL" id="BPQG01000006">
    <property type="protein sequence ID" value="GJD42761.1"/>
    <property type="molecule type" value="Genomic_DNA"/>
</dbReference>
<dbReference type="Gene3D" id="3.40.50.720">
    <property type="entry name" value="NAD(P)-binding Rossmann-like Domain"/>
    <property type="match status" value="2"/>
</dbReference>
<dbReference type="Pfam" id="PF02826">
    <property type="entry name" value="2-Hacid_dh_C"/>
    <property type="match status" value="1"/>
</dbReference>
<sequence length="312" mass="32581">MTAPILLATSQPPDEEAAWREALARAMPDERLVTAADAFDRSAVTIAIVANPPPGALAGLPALAWVHSLWAGVERLLQDATLPPVPVVRLVDPTLARAMAETVAAAVLALHRDLPVYAAQQRRREWRQHPARAAGQRPVAILGMGEMGRASAALLRGLGFPVRGWSRSGAAMPGVAMHAGRDGLAAALDGAAFLVNLLPLTTETRGILDADAFARLAPDAGVINFGRGAHLVEADLWQALDAGQVGHAVLDVFTQEPPPPEHPAWTRPDVTVLPHVAAPTDEASAAAVVAAAVAAFRSTGQVPAGVDRTRGY</sequence>
<dbReference type="SUPFAM" id="SSF52283">
    <property type="entry name" value="Formate/glycerate dehydrogenase catalytic domain-like"/>
    <property type="match status" value="1"/>
</dbReference>
<evidence type="ECO:0000313" key="5">
    <source>
        <dbReference type="Proteomes" id="UP001055117"/>
    </source>
</evidence>
<dbReference type="RefSeq" id="WP_147761400.1">
    <property type="nucleotide sequence ID" value="NZ_BPQG01000006.1"/>
</dbReference>
<proteinExistence type="predicted"/>
<dbReference type="SUPFAM" id="SSF51735">
    <property type="entry name" value="NAD(P)-binding Rossmann-fold domains"/>
    <property type="match status" value="1"/>
</dbReference>
<reference evidence="4 5" key="1">
    <citation type="journal article" date="2021" name="Front. Microbiol.">
        <title>Comprehensive Comparative Genomics and Phenotyping of Methylobacterium Species.</title>
        <authorList>
            <person name="Alessa O."/>
            <person name="Ogura Y."/>
            <person name="Fujitani Y."/>
            <person name="Takami H."/>
            <person name="Hayashi T."/>
            <person name="Sahin N."/>
            <person name="Tani A."/>
        </authorList>
    </citation>
    <scope>NUCLEOTIDE SEQUENCE [LARGE SCALE GENOMIC DNA]</scope>
    <source>
        <strain evidence="4 5">DSM 23679</strain>
    </source>
</reference>
<dbReference type="InterPro" id="IPR006140">
    <property type="entry name" value="D-isomer_DH_NAD-bd"/>
</dbReference>
<dbReference type="Proteomes" id="UP001055117">
    <property type="component" value="Unassembled WGS sequence"/>
</dbReference>
<name>A0ABQ4QCE3_9HYPH</name>
<keyword evidence="2" id="KW-0520">NAD</keyword>
<dbReference type="CDD" id="cd12164">
    <property type="entry name" value="GDH_like_2"/>
    <property type="match status" value="1"/>
</dbReference>
<dbReference type="PANTHER" id="PTHR43333">
    <property type="entry name" value="2-HACID_DH_C DOMAIN-CONTAINING PROTEIN"/>
    <property type="match status" value="1"/>
</dbReference>
<keyword evidence="1" id="KW-0560">Oxidoreductase</keyword>
<accession>A0ABQ4QCE3</accession>
<feature type="domain" description="D-isomer specific 2-hydroxyacid dehydrogenase NAD-binding" evidence="3">
    <location>
        <begin position="105"/>
        <end position="277"/>
    </location>
</feature>
<evidence type="ECO:0000313" key="4">
    <source>
        <dbReference type="EMBL" id="GJD42761.1"/>
    </source>
</evidence>
<evidence type="ECO:0000259" key="3">
    <source>
        <dbReference type="Pfam" id="PF02826"/>
    </source>
</evidence>
<dbReference type="InterPro" id="IPR036291">
    <property type="entry name" value="NAD(P)-bd_dom_sf"/>
</dbReference>
<protein>
    <submittedName>
        <fullName evidence="4">Glyoxylate/hydroxypyruvate reductase A</fullName>
    </submittedName>
</protein>
<comment type="caution">
    <text evidence="4">The sequence shown here is derived from an EMBL/GenBank/DDBJ whole genome shotgun (WGS) entry which is preliminary data.</text>
</comment>